<evidence type="ECO:0000313" key="3">
    <source>
        <dbReference type="WBParaSite" id="TMUE_2000008865.1"/>
    </source>
</evidence>
<dbReference type="Gene3D" id="3.30.190.20">
    <property type="match status" value="1"/>
</dbReference>
<protein>
    <submittedName>
        <fullName evidence="3">Ribosomal protein L1</fullName>
    </submittedName>
</protein>
<name>A0A5S6QNQ4_TRIMR</name>
<dbReference type="Gene3D" id="3.40.50.790">
    <property type="match status" value="1"/>
</dbReference>
<dbReference type="WBParaSite" id="TMUE_2000008865.1">
    <property type="protein sequence ID" value="TMUE_2000008865.1"/>
    <property type="gene ID" value="WBGene00287405"/>
</dbReference>
<reference evidence="3" key="1">
    <citation type="submission" date="2019-12" db="UniProtKB">
        <authorList>
            <consortium name="WormBaseParasite"/>
        </authorList>
    </citation>
    <scope>IDENTIFICATION</scope>
</reference>
<keyword evidence="2" id="KW-1185">Reference proteome</keyword>
<dbReference type="STRING" id="70415.A0A5S6QNQ4"/>
<dbReference type="AlphaFoldDB" id="A0A5S6QNQ4"/>
<accession>A0A5S6QNQ4</accession>
<dbReference type="Pfam" id="PF00687">
    <property type="entry name" value="Ribosomal_L1"/>
    <property type="match status" value="1"/>
</dbReference>
<organism evidence="2 3">
    <name type="scientific">Trichuris muris</name>
    <name type="common">Mouse whipworm</name>
    <dbReference type="NCBI Taxonomy" id="70415"/>
    <lineage>
        <taxon>Eukaryota</taxon>
        <taxon>Metazoa</taxon>
        <taxon>Ecdysozoa</taxon>
        <taxon>Nematoda</taxon>
        <taxon>Enoplea</taxon>
        <taxon>Dorylaimia</taxon>
        <taxon>Trichinellida</taxon>
        <taxon>Trichuridae</taxon>
        <taxon>Trichuris</taxon>
    </lineage>
</organism>
<dbReference type="InterPro" id="IPR016095">
    <property type="entry name" value="Ribosomal_uL1_3-a/b-sand"/>
</dbReference>
<feature type="region of interest" description="Disordered" evidence="1">
    <location>
        <begin position="323"/>
        <end position="346"/>
    </location>
</feature>
<dbReference type="InterPro" id="IPR028364">
    <property type="entry name" value="Ribosomal_uL1/biogenesis"/>
</dbReference>
<evidence type="ECO:0000256" key="1">
    <source>
        <dbReference type="SAM" id="MobiDB-lite"/>
    </source>
</evidence>
<proteinExistence type="predicted"/>
<dbReference type="Proteomes" id="UP000046395">
    <property type="component" value="Unassembled WGS sequence"/>
</dbReference>
<sequence>METIDYEQVRHAVTALKDYLERQGVNEDRPKLFEEGVAKIGATVNLKLIPTAFVGTVINANVPHRFISPEEVSVCLIVRDVDQDRKHYDYDLSTRFVKEYLDDRNVKSVDFVISMSHLIREYTTFVDKQNLAKSYDVFLVDKRLPLTSLYKVLGNAFKLRKKLPIPVDIGCPDIEESISKAVSRVRIIMTKFADKYHFNFGTCRQSVDELMANFESVMERWKDRFPGGISIVRTIYICSCGHPPLPVYASFLSSNNVVLGRRKSRRRRPIEEELSTLPDGKVRVYGDGCAVVVRNDSSGKALVERKREEEPTKRIQWRRLRWQRKSRRQKRRSSETVEKANVQQDE</sequence>
<evidence type="ECO:0000313" key="2">
    <source>
        <dbReference type="Proteomes" id="UP000046395"/>
    </source>
</evidence>
<dbReference type="SUPFAM" id="SSF56808">
    <property type="entry name" value="Ribosomal protein L1"/>
    <property type="match status" value="1"/>
</dbReference>
<dbReference type="InterPro" id="IPR023674">
    <property type="entry name" value="Ribosomal_uL1-like"/>
</dbReference>